<sequence>MARTSVEAQRSSSRTKKTTTTKSSNGPNAKFPQKFYKQKNNALTIEEREEMRKLSKLLPIRMQSANREVDPCTLINDATRYINHLTAAIVSRVKNGTLPEEALLRLRLPPTEVDSRRK</sequence>
<keyword evidence="3" id="KW-1185">Reference proteome</keyword>
<proteinExistence type="predicted"/>
<protein>
    <submittedName>
        <fullName evidence="2">Uncharacterized protein</fullName>
    </submittedName>
</protein>
<reference evidence="2" key="1">
    <citation type="submission" date="2023-06" db="EMBL/GenBank/DDBJ databases">
        <title>Genomic analysis of the entomopathogenic nematode Steinernema hermaphroditum.</title>
        <authorList>
            <person name="Schwarz E.M."/>
            <person name="Heppert J.K."/>
            <person name="Baniya A."/>
            <person name="Schwartz H.T."/>
            <person name="Tan C.-H."/>
            <person name="Antoshechkin I."/>
            <person name="Sternberg P.W."/>
            <person name="Goodrich-Blair H."/>
            <person name="Dillman A.R."/>
        </authorList>
    </citation>
    <scope>NUCLEOTIDE SEQUENCE</scope>
    <source>
        <strain evidence="2">PS9179</strain>
        <tissue evidence="2">Whole animal</tissue>
    </source>
</reference>
<evidence type="ECO:0000313" key="2">
    <source>
        <dbReference type="EMBL" id="KAK0398621.1"/>
    </source>
</evidence>
<name>A0AA39H4I9_9BILA</name>
<feature type="region of interest" description="Disordered" evidence="1">
    <location>
        <begin position="1"/>
        <end position="32"/>
    </location>
</feature>
<dbReference type="AlphaFoldDB" id="A0AA39H4I9"/>
<dbReference type="Proteomes" id="UP001175271">
    <property type="component" value="Unassembled WGS sequence"/>
</dbReference>
<evidence type="ECO:0000313" key="3">
    <source>
        <dbReference type="Proteomes" id="UP001175271"/>
    </source>
</evidence>
<organism evidence="2 3">
    <name type="scientific">Steinernema hermaphroditum</name>
    <dbReference type="NCBI Taxonomy" id="289476"/>
    <lineage>
        <taxon>Eukaryota</taxon>
        <taxon>Metazoa</taxon>
        <taxon>Ecdysozoa</taxon>
        <taxon>Nematoda</taxon>
        <taxon>Chromadorea</taxon>
        <taxon>Rhabditida</taxon>
        <taxon>Tylenchina</taxon>
        <taxon>Panagrolaimomorpha</taxon>
        <taxon>Strongyloidoidea</taxon>
        <taxon>Steinernematidae</taxon>
        <taxon>Steinernema</taxon>
    </lineage>
</organism>
<evidence type="ECO:0000256" key="1">
    <source>
        <dbReference type="SAM" id="MobiDB-lite"/>
    </source>
</evidence>
<accession>A0AA39H4I9</accession>
<comment type="caution">
    <text evidence="2">The sequence shown here is derived from an EMBL/GenBank/DDBJ whole genome shotgun (WGS) entry which is preliminary data.</text>
</comment>
<gene>
    <name evidence="2" type="ORF">QR680_002677</name>
</gene>
<dbReference type="EMBL" id="JAUCMV010000005">
    <property type="protein sequence ID" value="KAK0398621.1"/>
    <property type="molecule type" value="Genomic_DNA"/>
</dbReference>